<dbReference type="EMBL" id="CM004468">
    <property type="protein sequence ID" value="OCT94253.1"/>
    <property type="molecule type" value="Genomic_DNA"/>
</dbReference>
<feature type="region of interest" description="Disordered" evidence="1">
    <location>
        <begin position="1"/>
        <end position="48"/>
    </location>
</feature>
<accession>A0A974DLM5</accession>
<protein>
    <submittedName>
        <fullName evidence="2">Uncharacterized protein</fullName>
    </submittedName>
</protein>
<organism evidence="2 3">
    <name type="scientific">Xenopus laevis</name>
    <name type="common">African clawed frog</name>
    <dbReference type="NCBI Taxonomy" id="8355"/>
    <lineage>
        <taxon>Eukaryota</taxon>
        <taxon>Metazoa</taxon>
        <taxon>Chordata</taxon>
        <taxon>Craniata</taxon>
        <taxon>Vertebrata</taxon>
        <taxon>Euteleostomi</taxon>
        <taxon>Amphibia</taxon>
        <taxon>Batrachia</taxon>
        <taxon>Anura</taxon>
        <taxon>Pipoidea</taxon>
        <taxon>Pipidae</taxon>
        <taxon>Xenopodinae</taxon>
        <taxon>Xenopus</taxon>
        <taxon>Xenopus</taxon>
    </lineage>
</organism>
<evidence type="ECO:0000313" key="3">
    <source>
        <dbReference type="Proteomes" id="UP000694892"/>
    </source>
</evidence>
<sequence length="68" mass="7483">MREKRRKDAVWLHPPSSSCSASLGRENAQLSASSHSEQHPRAGESYNTESSRCRTGFRLLCSVCVSGC</sequence>
<dbReference type="Proteomes" id="UP000694892">
    <property type="component" value="Chromosome 2L"/>
</dbReference>
<dbReference type="AlphaFoldDB" id="A0A974DLM5"/>
<name>A0A974DLM5_XENLA</name>
<evidence type="ECO:0000313" key="2">
    <source>
        <dbReference type="EMBL" id="OCT94253.1"/>
    </source>
</evidence>
<proteinExistence type="predicted"/>
<reference evidence="3" key="1">
    <citation type="journal article" date="2016" name="Nature">
        <title>Genome evolution in the allotetraploid frog Xenopus laevis.</title>
        <authorList>
            <person name="Session A.M."/>
            <person name="Uno Y."/>
            <person name="Kwon T."/>
            <person name="Chapman J.A."/>
            <person name="Toyoda A."/>
            <person name="Takahashi S."/>
            <person name="Fukui A."/>
            <person name="Hikosaka A."/>
            <person name="Suzuki A."/>
            <person name="Kondo M."/>
            <person name="van Heeringen S.J."/>
            <person name="Quigley I."/>
            <person name="Heinz S."/>
            <person name="Ogino H."/>
            <person name="Ochi H."/>
            <person name="Hellsten U."/>
            <person name="Lyons J.B."/>
            <person name="Simakov O."/>
            <person name="Putnam N."/>
            <person name="Stites J."/>
            <person name="Kuroki Y."/>
            <person name="Tanaka T."/>
            <person name="Michiue T."/>
            <person name="Watanabe M."/>
            <person name="Bogdanovic O."/>
            <person name="Lister R."/>
            <person name="Georgiou G."/>
            <person name="Paranjpe S.S."/>
            <person name="van Kruijsbergen I."/>
            <person name="Shu S."/>
            <person name="Carlson J."/>
            <person name="Kinoshita T."/>
            <person name="Ohta Y."/>
            <person name="Mawaribuchi S."/>
            <person name="Jenkins J."/>
            <person name="Grimwood J."/>
            <person name="Schmutz J."/>
            <person name="Mitros T."/>
            <person name="Mozaffari S.V."/>
            <person name="Suzuki Y."/>
            <person name="Haramoto Y."/>
            <person name="Yamamoto T.S."/>
            <person name="Takagi C."/>
            <person name="Heald R."/>
            <person name="Miller K."/>
            <person name="Haudenschild C."/>
            <person name="Kitzman J."/>
            <person name="Nakayama T."/>
            <person name="Izutsu Y."/>
            <person name="Robert J."/>
            <person name="Fortriede J."/>
            <person name="Burns K."/>
            <person name="Lotay V."/>
            <person name="Karimi K."/>
            <person name="Yasuoka Y."/>
            <person name="Dichmann D.S."/>
            <person name="Flajnik M.F."/>
            <person name="Houston D.W."/>
            <person name="Shendure J."/>
            <person name="DuPasquier L."/>
            <person name="Vize P.D."/>
            <person name="Zorn A.M."/>
            <person name="Ito M."/>
            <person name="Marcotte E.M."/>
            <person name="Wallingford J.B."/>
            <person name="Ito Y."/>
            <person name="Asashima M."/>
            <person name="Ueno N."/>
            <person name="Matsuda Y."/>
            <person name="Veenstra G.J."/>
            <person name="Fujiyama A."/>
            <person name="Harland R.M."/>
            <person name="Taira M."/>
            <person name="Rokhsar D.S."/>
        </authorList>
    </citation>
    <scope>NUCLEOTIDE SEQUENCE [LARGE SCALE GENOMIC DNA]</scope>
    <source>
        <strain evidence="3">J</strain>
    </source>
</reference>
<feature type="compositionally biased region" description="Basic and acidic residues" evidence="1">
    <location>
        <begin position="1"/>
        <end position="10"/>
    </location>
</feature>
<gene>
    <name evidence="2" type="ORF">XELAEV_18011921mg</name>
</gene>
<evidence type="ECO:0000256" key="1">
    <source>
        <dbReference type="SAM" id="MobiDB-lite"/>
    </source>
</evidence>